<evidence type="ECO:0000313" key="3">
    <source>
        <dbReference type="EMBL" id="AUN87438.1"/>
    </source>
</evidence>
<dbReference type="Gene3D" id="3.40.50.150">
    <property type="entry name" value="Vaccinia Virus protein VP39"/>
    <property type="match status" value="1"/>
</dbReference>
<dbReference type="GO" id="GO:0008168">
    <property type="term" value="F:methyltransferase activity"/>
    <property type="evidence" value="ECO:0007669"/>
    <property type="project" value="UniProtKB-KW"/>
</dbReference>
<proteinExistence type="predicted"/>
<sequence>MRTPPDVARRHGHRRFPPDPLDLAGVGDGPDCQGVPVAHRPDRGGHRPTVPPERGEQDVLLRRQVVEISHAATIRPTGPAGTADSVQPMSGGPRPGDVFGAMITDAYAVETGTGTRPLAGGRLPRPVIEIIERDDGLINGAPSAHYFAGPPDWEPYDKRAVSRVRGATLDVGTGAGRIALLLQEQGTPVTGLDTSAGALAVCRRRGVRDLVHGTVDAHVADGRRYDTFLLLGNNVGLLEGVERGRAFLAALAAMAGPGAQVIAQGTDPYGTRDPVHTGYHERNRRQGRLGGQLRLRLRYRELGTDWFDYLVCSAEELTALVDGTPWRLVDVDDRDAPYYLAFLRLAG</sequence>
<evidence type="ECO:0000256" key="1">
    <source>
        <dbReference type="SAM" id="MobiDB-lite"/>
    </source>
</evidence>
<keyword evidence="3" id="KW-0808">Transferase</keyword>
<feature type="region of interest" description="Disordered" evidence="1">
    <location>
        <begin position="1"/>
        <end position="54"/>
    </location>
</feature>
<name>A0A2I6RLE2_MICEC</name>
<reference evidence="3" key="1">
    <citation type="submission" date="2017-05" db="EMBL/GenBank/DDBJ databases">
        <title>methyltransferase genes in Micromonospora echinospora ATCC15835.</title>
        <authorList>
            <person name="Li S."/>
            <person name="Xiong B."/>
            <person name="Huang F."/>
            <person name="Reva A."/>
            <person name="Deng Z."/>
            <person name="Leadlay P.F."/>
            <person name="Sun Y."/>
        </authorList>
    </citation>
    <scope>NUCLEOTIDE SEQUENCE</scope>
    <source>
        <strain evidence="3">ATCC 15835</strain>
    </source>
</reference>
<protein>
    <submittedName>
        <fullName evidence="3">Putative methyltransferase</fullName>
    </submittedName>
</protein>
<organism evidence="3">
    <name type="scientific">Micromonospora echinospora</name>
    <name type="common">Micromonospora purpurea</name>
    <dbReference type="NCBI Taxonomy" id="1877"/>
    <lineage>
        <taxon>Bacteria</taxon>
        <taxon>Bacillati</taxon>
        <taxon>Actinomycetota</taxon>
        <taxon>Actinomycetes</taxon>
        <taxon>Micromonosporales</taxon>
        <taxon>Micromonosporaceae</taxon>
        <taxon>Micromonospora</taxon>
    </lineage>
</organism>
<dbReference type="InterPro" id="IPR029063">
    <property type="entry name" value="SAM-dependent_MTases_sf"/>
</dbReference>
<evidence type="ECO:0000259" key="2">
    <source>
        <dbReference type="Pfam" id="PF13649"/>
    </source>
</evidence>
<dbReference type="GO" id="GO:0032259">
    <property type="term" value="P:methylation"/>
    <property type="evidence" value="ECO:0007669"/>
    <property type="project" value="UniProtKB-KW"/>
</dbReference>
<dbReference type="SUPFAM" id="SSF53335">
    <property type="entry name" value="S-adenosyl-L-methionine-dependent methyltransferases"/>
    <property type="match status" value="1"/>
</dbReference>
<accession>A0A2I6RLE2</accession>
<dbReference type="AlphaFoldDB" id="A0A2I6RLE2"/>
<dbReference type="InterPro" id="IPR041698">
    <property type="entry name" value="Methyltransf_25"/>
</dbReference>
<dbReference type="Pfam" id="PF13649">
    <property type="entry name" value="Methyltransf_25"/>
    <property type="match status" value="1"/>
</dbReference>
<feature type="domain" description="Methyltransferase" evidence="2">
    <location>
        <begin position="169"/>
        <end position="225"/>
    </location>
</feature>
<keyword evidence="3" id="KW-0489">Methyltransferase</keyword>
<dbReference type="EMBL" id="MF036129">
    <property type="protein sequence ID" value="AUN87438.1"/>
    <property type="molecule type" value="Genomic_DNA"/>
</dbReference>